<keyword evidence="1" id="KW-0732">Signal</keyword>
<feature type="signal peptide" evidence="1">
    <location>
        <begin position="1"/>
        <end position="24"/>
    </location>
</feature>
<name>A0A1G9D024_9FLAO</name>
<organism evidence="3 4">
    <name type="scientific">Flavobacterium noncentrifugens</name>
    <dbReference type="NCBI Taxonomy" id="1128970"/>
    <lineage>
        <taxon>Bacteria</taxon>
        <taxon>Pseudomonadati</taxon>
        <taxon>Bacteroidota</taxon>
        <taxon>Flavobacteriia</taxon>
        <taxon>Flavobacteriales</taxon>
        <taxon>Flavobacteriaceae</taxon>
        <taxon>Flavobacterium</taxon>
    </lineage>
</organism>
<dbReference type="Pfam" id="PF13648">
    <property type="entry name" value="Lipocalin_4"/>
    <property type="match status" value="1"/>
</dbReference>
<dbReference type="InterPro" id="IPR024311">
    <property type="entry name" value="Lipocalin-like"/>
</dbReference>
<dbReference type="RefSeq" id="WP_170227612.1">
    <property type="nucleotide sequence ID" value="NZ_BKAI01000016.1"/>
</dbReference>
<reference evidence="3 4" key="1">
    <citation type="submission" date="2016-10" db="EMBL/GenBank/DDBJ databases">
        <authorList>
            <person name="de Groot N.N."/>
        </authorList>
    </citation>
    <scope>NUCLEOTIDE SEQUENCE [LARGE SCALE GENOMIC DNA]</scope>
    <source>
        <strain evidence="3 4">CGMCC 1.10076</strain>
    </source>
</reference>
<dbReference type="Proteomes" id="UP000199580">
    <property type="component" value="Unassembled WGS sequence"/>
</dbReference>
<keyword evidence="4" id="KW-1185">Reference proteome</keyword>
<proteinExistence type="predicted"/>
<evidence type="ECO:0000256" key="1">
    <source>
        <dbReference type="SAM" id="SignalP"/>
    </source>
</evidence>
<feature type="domain" description="Lipocalin-like" evidence="2">
    <location>
        <begin position="38"/>
        <end position="138"/>
    </location>
</feature>
<evidence type="ECO:0000313" key="4">
    <source>
        <dbReference type="Proteomes" id="UP000199580"/>
    </source>
</evidence>
<accession>A0A1G9D024</accession>
<dbReference type="PROSITE" id="PS51257">
    <property type="entry name" value="PROKAR_LIPOPROTEIN"/>
    <property type="match status" value="1"/>
</dbReference>
<dbReference type="AlphaFoldDB" id="A0A1G9D024"/>
<protein>
    <submittedName>
        <fullName evidence="3">Lipocalin-like domain-containing protein</fullName>
    </submittedName>
</protein>
<feature type="chain" id="PRO_5011672877" evidence="1">
    <location>
        <begin position="25"/>
        <end position="176"/>
    </location>
</feature>
<gene>
    <name evidence="3" type="ORF">SAMN04487935_3668</name>
</gene>
<sequence length="176" mass="18963">MKKMKFLFGMLAIGGLLFTSCNNDDDSNTTPVDTSNGIAGAYNLVEFRTPNDTDINRDGTPHPNQMSETDCYNDSKLTFNADNTFTYAYRAVNVADGIGTCASATFTGTWQISGTSGSTVNLAATYQNASNQNVTLNLSKTGNRLTQTTLLAQYPNVNNDNVLVNSIGTVVLVFEK</sequence>
<evidence type="ECO:0000313" key="3">
    <source>
        <dbReference type="EMBL" id="SDK57291.1"/>
    </source>
</evidence>
<evidence type="ECO:0000259" key="2">
    <source>
        <dbReference type="Pfam" id="PF13648"/>
    </source>
</evidence>
<dbReference type="EMBL" id="FNEZ01000008">
    <property type="protein sequence ID" value="SDK57291.1"/>
    <property type="molecule type" value="Genomic_DNA"/>
</dbReference>